<feature type="region of interest" description="Disordered" evidence="1">
    <location>
        <begin position="144"/>
        <end position="204"/>
    </location>
</feature>
<accession>A0A2V0PDH6</accession>
<sequence>MPQGEQELEGVPLQGPPHREGSGDDGPAVGADVAGAAPQPPPPQAGPGRDHPGSLNLDWLLVGGDRKRITHPMLEQADGAGGGAPDAQQHAQQEQQPQQPQPQPQPQPQQPQPQPQPQPRPWERQAPQGLAPFAQLPLPQRDMASWQADEQRPPPPAAPLPAASAPEPRAAAAAASPPRRGQEPARQPQQRAQRNGQSDKPSLLAGRGRWWTIDTHVEKDVPALLRFVLRESKAPQAHFLGHSMGGMILCGVMARVDTTTARIRSCIAVGSGLFLEESWWRLFAPLMPLSRLMWTIPSGGLLRAYSRLMLGPWRVPYVDMLYFYPSNVDRRTAHVGVMRQITTAFGARGLTSSDGKIVYAEPARLGRVTAPVMFLVGDTDRMCPPSGARKTWEMFGSRDKRFVCMGPSAGFDSHYGHFDPLIGKKAASEVFPLIADFLEHHDTRLPVSKL</sequence>
<feature type="domain" description="Serine aminopeptidase S33" evidence="2">
    <location>
        <begin position="196"/>
        <end position="404"/>
    </location>
</feature>
<evidence type="ECO:0000259" key="2">
    <source>
        <dbReference type="Pfam" id="PF12146"/>
    </source>
</evidence>
<dbReference type="PANTHER" id="PTHR11005">
    <property type="entry name" value="LYSOSOMAL ACID LIPASE-RELATED"/>
    <property type="match status" value="1"/>
</dbReference>
<name>A0A2V0PDH6_9CHLO</name>
<dbReference type="Proteomes" id="UP000247498">
    <property type="component" value="Unassembled WGS sequence"/>
</dbReference>
<proteinExistence type="predicted"/>
<comment type="caution">
    <text evidence="3">The sequence shown here is derived from an EMBL/GenBank/DDBJ whole genome shotgun (WGS) entry which is preliminary data.</text>
</comment>
<dbReference type="InParanoid" id="A0A2V0PDH6"/>
<dbReference type="Gene3D" id="3.40.50.1820">
    <property type="entry name" value="alpha/beta hydrolase"/>
    <property type="match status" value="1"/>
</dbReference>
<reference evidence="3 4" key="1">
    <citation type="journal article" date="2018" name="Sci. Rep.">
        <title>Raphidocelis subcapitata (=Pseudokirchneriella subcapitata) provides an insight into genome evolution and environmental adaptations in the Sphaeropleales.</title>
        <authorList>
            <person name="Suzuki S."/>
            <person name="Yamaguchi H."/>
            <person name="Nakajima N."/>
            <person name="Kawachi M."/>
        </authorList>
    </citation>
    <scope>NUCLEOTIDE SEQUENCE [LARGE SCALE GENOMIC DNA]</scope>
    <source>
        <strain evidence="3 4">NIES-35</strain>
    </source>
</reference>
<evidence type="ECO:0000256" key="1">
    <source>
        <dbReference type="SAM" id="MobiDB-lite"/>
    </source>
</evidence>
<evidence type="ECO:0000313" key="3">
    <source>
        <dbReference type="EMBL" id="GBF97908.1"/>
    </source>
</evidence>
<protein>
    <recommendedName>
        <fullName evidence="2">Serine aminopeptidase S33 domain-containing protein</fullName>
    </recommendedName>
</protein>
<dbReference type="EMBL" id="BDRX01000110">
    <property type="protein sequence ID" value="GBF97908.1"/>
    <property type="molecule type" value="Genomic_DNA"/>
</dbReference>
<dbReference type="SUPFAM" id="SSF53474">
    <property type="entry name" value="alpha/beta-Hydrolases"/>
    <property type="match status" value="1"/>
</dbReference>
<feature type="region of interest" description="Disordered" evidence="1">
    <location>
        <begin position="1"/>
        <end position="132"/>
    </location>
</feature>
<keyword evidence="4" id="KW-1185">Reference proteome</keyword>
<feature type="compositionally biased region" description="Pro residues" evidence="1">
    <location>
        <begin position="99"/>
        <end position="120"/>
    </location>
</feature>
<dbReference type="InterPro" id="IPR022742">
    <property type="entry name" value="Hydrolase_4"/>
</dbReference>
<feature type="compositionally biased region" description="Low complexity" evidence="1">
    <location>
        <begin position="25"/>
        <end position="37"/>
    </location>
</feature>
<dbReference type="AlphaFoldDB" id="A0A2V0PDH6"/>
<gene>
    <name evidence="3" type="ORF">Rsub_10263</name>
</gene>
<dbReference type="Pfam" id="PF12146">
    <property type="entry name" value="Hydrolase_4"/>
    <property type="match status" value="1"/>
</dbReference>
<organism evidence="3 4">
    <name type="scientific">Raphidocelis subcapitata</name>
    <dbReference type="NCBI Taxonomy" id="307507"/>
    <lineage>
        <taxon>Eukaryota</taxon>
        <taxon>Viridiplantae</taxon>
        <taxon>Chlorophyta</taxon>
        <taxon>core chlorophytes</taxon>
        <taxon>Chlorophyceae</taxon>
        <taxon>CS clade</taxon>
        <taxon>Sphaeropleales</taxon>
        <taxon>Selenastraceae</taxon>
        <taxon>Raphidocelis</taxon>
    </lineage>
</organism>
<dbReference type="OrthoDB" id="9974421at2759"/>
<evidence type="ECO:0000313" key="4">
    <source>
        <dbReference type="Proteomes" id="UP000247498"/>
    </source>
</evidence>
<feature type="compositionally biased region" description="Low complexity" evidence="1">
    <location>
        <begin position="85"/>
        <end position="98"/>
    </location>
</feature>
<feature type="compositionally biased region" description="Low complexity" evidence="1">
    <location>
        <begin position="160"/>
        <end position="194"/>
    </location>
</feature>
<dbReference type="InterPro" id="IPR029058">
    <property type="entry name" value="AB_hydrolase_fold"/>
</dbReference>